<dbReference type="Gene3D" id="3.40.30.10">
    <property type="entry name" value="Glutaredoxin"/>
    <property type="match status" value="1"/>
</dbReference>
<dbReference type="SUPFAM" id="SSF52833">
    <property type="entry name" value="Thioredoxin-like"/>
    <property type="match status" value="1"/>
</dbReference>
<dbReference type="Proteomes" id="UP000294963">
    <property type="component" value="Unassembled WGS sequence"/>
</dbReference>
<dbReference type="SUPFAM" id="SSF47616">
    <property type="entry name" value="GST C-terminal domain-like"/>
    <property type="match status" value="1"/>
</dbReference>
<dbReference type="PANTHER" id="PTHR42673">
    <property type="entry name" value="MALEYLACETOACETATE ISOMERASE"/>
    <property type="match status" value="1"/>
</dbReference>
<dbReference type="InterPro" id="IPR004045">
    <property type="entry name" value="Glutathione_S-Trfase_N"/>
</dbReference>
<keyword evidence="5" id="KW-1185">Reference proteome</keyword>
<protein>
    <submittedName>
        <fullName evidence="4">Maleylacetoacetate isomerase/maleylpyruvate isomerase</fullName>
    </submittedName>
</protein>
<dbReference type="InterPro" id="IPR034333">
    <property type="entry name" value="GST_Zeta_N"/>
</dbReference>
<dbReference type="SFLD" id="SFLDS00019">
    <property type="entry name" value="Glutathione_Transferase_(cytos"/>
    <property type="match status" value="1"/>
</dbReference>
<dbReference type="SFLD" id="SFLDG00358">
    <property type="entry name" value="Main_(cytGST)"/>
    <property type="match status" value="1"/>
</dbReference>
<keyword evidence="4" id="KW-0413">Isomerase</keyword>
<dbReference type="InterPro" id="IPR034330">
    <property type="entry name" value="GST_Zeta_C"/>
</dbReference>
<reference evidence="4 5" key="1">
    <citation type="submission" date="2019-03" db="EMBL/GenBank/DDBJ databases">
        <title>Genomic analyses of the natural microbiome of Caenorhabditis elegans.</title>
        <authorList>
            <person name="Samuel B."/>
        </authorList>
    </citation>
    <scope>NUCLEOTIDE SEQUENCE [LARGE SCALE GENOMIC DNA]</scope>
    <source>
        <strain evidence="4 5">JUb89</strain>
    </source>
</reference>
<feature type="domain" description="GST N-terminal" evidence="2">
    <location>
        <begin position="1"/>
        <end position="80"/>
    </location>
</feature>
<organism evidence="4 5">
    <name type="scientific">Acinetobacter calcoaceticus</name>
    <dbReference type="NCBI Taxonomy" id="471"/>
    <lineage>
        <taxon>Bacteria</taxon>
        <taxon>Pseudomonadati</taxon>
        <taxon>Pseudomonadota</taxon>
        <taxon>Gammaproteobacteria</taxon>
        <taxon>Moraxellales</taxon>
        <taxon>Moraxellaceae</taxon>
        <taxon>Acinetobacter</taxon>
        <taxon>Acinetobacter calcoaceticus/baumannii complex</taxon>
    </lineage>
</organism>
<dbReference type="Pfam" id="PF13417">
    <property type="entry name" value="GST_N_3"/>
    <property type="match status" value="1"/>
</dbReference>
<dbReference type="GO" id="GO:0006559">
    <property type="term" value="P:L-phenylalanine catabolic process"/>
    <property type="evidence" value="ECO:0007669"/>
    <property type="project" value="TreeGrafter"/>
</dbReference>
<proteinExistence type="inferred from homology"/>
<dbReference type="GO" id="GO:0005737">
    <property type="term" value="C:cytoplasm"/>
    <property type="evidence" value="ECO:0007669"/>
    <property type="project" value="InterPro"/>
</dbReference>
<comment type="similarity">
    <text evidence="1">Belongs to the GST superfamily. Zeta family.</text>
</comment>
<dbReference type="GO" id="GO:0016034">
    <property type="term" value="F:maleylacetoacetate isomerase activity"/>
    <property type="evidence" value="ECO:0007669"/>
    <property type="project" value="TreeGrafter"/>
</dbReference>
<evidence type="ECO:0000259" key="3">
    <source>
        <dbReference type="PROSITE" id="PS50405"/>
    </source>
</evidence>
<gene>
    <name evidence="4" type="ORF">EC844_10320</name>
</gene>
<dbReference type="InterPro" id="IPR036282">
    <property type="entry name" value="Glutathione-S-Trfase_C_sf"/>
</dbReference>
<dbReference type="PROSITE" id="PS50404">
    <property type="entry name" value="GST_NTER"/>
    <property type="match status" value="1"/>
</dbReference>
<dbReference type="OrthoDB" id="509852at2"/>
<dbReference type="PANTHER" id="PTHR42673:SF21">
    <property type="entry name" value="GLUTATHIONE S-TRANSFERASE YFCF"/>
    <property type="match status" value="1"/>
</dbReference>
<evidence type="ECO:0000313" key="5">
    <source>
        <dbReference type="Proteomes" id="UP000294963"/>
    </source>
</evidence>
<sequence>MKLYSYYRSSAAYRVRIALNLKQLDYAIHPVHLVKNEQHAALYQQLNPSQLLPTLIDADLVLTQSLSILEYLEERYPQTPLLPKELALRAKIRAFSQSIACDLHPLNNLRVLKYLKHQLSISEQQKSDWYAHWIVKGFESLELQLKDSDGRFCFGSTASFADCCLIPQVYNALRFNIDLSAFPKIQSINQHCLSLAAFHNAAPEQQPDSESSLKGV</sequence>
<name>A0A4R1XWT0_ACICA</name>
<dbReference type="PROSITE" id="PS50405">
    <property type="entry name" value="GST_CTER"/>
    <property type="match status" value="1"/>
</dbReference>
<dbReference type="CDD" id="cd03191">
    <property type="entry name" value="GST_C_Zeta"/>
    <property type="match status" value="1"/>
</dbReference>
<dbReference type="GO" id="GO:0006749">
    <property type="term" value="P:glutathione metabolic process"/>
    <property type="evidence" value="ECO:0007669"/>
    <property type="project" value="TreeGrafter"/>
</dbReference>
<dbReference type="NCBIfam" id="TIGR01262">
    <property type="entry name" value="maiA"/>
    <property type="match status" value="1"/>
</dbReference>
<dbReference type="AlphaFoldDB" id="A0A4R1XWT0"/>
<feature type="domain" description="GST C-terminal" evidence="3">
    <location>
        <begin position="85"/>
        <end position="211"/>
    </location>
</feature>
<accession>A0A4R1XWT0</accession>
<dbReference type="InterPro" id="IPR040079">
    <property type="entry name" value="Glutathione_S-Trfase"/>
</dbReference>
<dbReference type="FunFam" id="1.20.1050.10:FF:000017">
    <property type="entry name" value="Maleylacetoacetate isomerase"/>
    <property type="match status" value="1"/>
</dbReference>
<dbReference type="InterPro" id="IPR005955">
    <property type="entry name" value="GST_Zeta"/>
</dbReference>
<dbReference type="Gene3D" id="1.20.1050.10">
    <property type="match status" value="1"/>
</dbReference>
<evidence type="ECO:0000256" key="1">
    <source>
        <dbReference type="ARBA" id="ARBA00010007"/>
    </source>
</evidence>
<dbReference type="InterPro" id="IPR010987">
    <property type="entry name" value="Glutathione-S-Trfase_C-like"/>
</dbReference>
<comment type="caution">
    <text evidence="4">The sequence shown here is derived from an EMBL/GenBank/DDBJ whole genome shotgun (WGS) entry which is preliminary data.</text>
</comment>
<keyword evidence="4" id="KW-0670">Pyruvate</keyword>
<evidence type="ECO:0000313" key="4">
    <source>
        <dbReference type="EMBL" id="TCM69077.1"/>
    </source>
</evidence>
<dbReference type="CDD" id="cd03042">
    <property type="entry name" value="GST_N_Zeta"/>
    <property type="match status" value="1"/>
</dbReference>
<dbReference type="InterPro" id="IPR036249">
    <property type="entry name" value="Thioredoxin-like_sf"/>
</dbReference>
<dbReference type="EMBL" id="SLVJ01000003">
    <property type="protein sequence ID" value="TCM69077.1"/>
    <property type="molecule type" value="Genomic_DNA"/>
</dbReference>
<dbReference type="GO" id="GO:0004364">
    <property type="term" value="F:glutathione transferase activity"/>
    <property type="evidence" value="ECO:0007669"/>
    <property type="project" value="TreeGrafter"/>
</dbReference>
<evidence type="ECO:0000259" key="2">
    <source>
        <dbReference type="PROSITE" id="PS50404"/>
    </source>
</evidence>